<feature type="compositionally biased region" description="Gly residues" evidence="1">
    <location>
        <begin position="283"/>
        <end position="297"/>
    </location>
</feature>
<proteinExistence type="predicted"/>
<evidence type="ECO:0000256" key="1">
    <source>
        <dbReference type="SAM" id="MobiDB-lite"/>
    </source>
</evidence>
<keyword evidence="3" id="KW-1185">Reference proteome</keyword>
<dbReference type="VEuPathDB" id="FungiDB:HMPREF1541_01714"/>
<dbReference type="RefSeq" id="XP_008714293.1">
    <property type="nucleotide sequence ID" value="XM_008716071.1"/>
</dbReference>
<feature type="compositionally biased region" description="Polar residues" evidence="1">
    <location>
        <begin position="34"/>
        <end position="52"/>
    </location>
</feature>
<feature type="region of interest" description="Disordered" evidence="1">
    <location>
        <begin position="271"/>
        <end position="300"/>
    </location>
</feature>
<feature type="region of interest" description="Disordered" evidence="1">
    <location>
        <begin position="206"/>
        <end position="229"/>
    </location>
</feature>
<evidence type="ECO:0000313" key="2">
    <source>
        <dbReference type="EMBL" id="ETN42557.1"/>
    </source>
</evidence>
<feature type="compositionally biased region" description="Low complexity" evidence="1">
    <location>
        <begin position="138"/>
        <end position="148"/>
    </location>
</feature>
<organism evidence="2 3">
    <name type="scientific">Cyphellophora europaea (strain CBS 101466)</name>
    <name type="common">Phialophora europaea</name>
    <dbReference type="NCBI Taxonomy" id="1220924"/>
    <lineage>
        <taxon>Eukaryota</taxon>
        <taxon>Fungi</taxon>
        <taxon>Dikarya</taxon>
        <taxon>Ascomycota</taxon>
        <taxon>Pezizomycotina</taxon>
        <taxon>Eurotiomycetes</taxon>
        <taxon>Chaetothyriomycetidae</taxon>
        <taxon>Chaetothyriales</taxon>
        <taxon>Cyphellophoraceae</taxon>
        <taxon>Cyphellophora</taxon>
    </lineage>
</organism>
<reference evidence="2 3" key="1">
    <citation type="submission" date="2013-03" db="EMBL/GenBank/DDBJ databases">
        <title>The Genome Sequence of Phialophora europaea CBS 101466.</title>
        <authorList>
            <consortium name="The Broad Institute Genomics Platform"/>
            <person name="Cuomo C."/>
            <person name="de Hoog S."/>
            <person name="Gorbushina A."/>
            <person name="Walker B."/>
            <person name="Young S.K."/>
            <person name="Zeng Q."/>
            <person name="Gargeya S."/>
            <person name="Fitzgerald M."/>
            <person name="Haas B."/>
            <person name="Abouelleil A."/>
            <person name="Allen A.W."/>
            <person name="Alvarado L."/>
            <person name="Arachchi H.M."/>
            <person name="Berlin A.M."/>
            <person name="Chapman S.B."/>
            <person name="Gainer-Dewar J."/>
            <person name="Goldberg J."/>
            <person name="Griggs A."/>
            <person name="Gujja S."/>
            <person name="Hansen M."/>
            <person name="Howarth C."/>
            <person name="Imamovic A."/>
            <person name="Ireland A."/>
            <person name="Larimer J."/>
            <person name="McCowan C."/>
            <person name="Murphy C."/>
            <person name="Pearson M."/>
            <person name="Poon T.W."/>
            <person name="Priest M."/>
            <person name="Roberts A."/>
            <person name="Saif S."/>
            <person name="Shea T."/>
            <person name="Sisk P."/>
            <person name="Sykes S."/>
            <person name="Wortman J."/>
            <person name="Nusbaum C."/>
            <person name="Birren B."/>
        </authorList>
    </citation>
    <scope>NUCLEOTIDE SEQUENCE [LARGE SCALE GENOMIC DNA]</scope>
    <source>
        <strain evidence="2 3">CBS 101466</strain>
    </source>
</reference>
<name>W2S1K1_CYPE1</name>
<feature type="compositionally biased region" description="Polar residues" evidence="1">
    <location>
        <begin position="149"/>
        <end position="179"/>
    </location>
</feature>
<protein>
    <submittedName>
        <fullName evidence="2">Uncharacterized protein</fullName>
    </submittedName>
</protein>
<evidence type="ECO:0000313" key="3">
    <source>
        <dbReference type="Proteomes" id="UP000030752"/>
    </source>
</evidence>
<gene>
    <name evidence="2" type="ORF">HMPREF1541_01714</name>
</gene>
<feature type="compositionally biased region" description="Basic and acidic residues" evidence="1">
    <location>
        <begin position="98"/>
        <end position="108"/>
    </location>
</feature>
<dbReference type="AlphaFoldDB" id="W2S1K1"/>
<dbReference type="GeneID" id="19969053"/>
<feature type="region of interest" description="Disordered" evidence="1">
    <location>
        <begin position="21"/>
        <end position="52"/>
    </location>
</feature>
<feature type="compositionally biased region" description="Low complexity" evidence="1">
    <location>
        <begin position="209"/>
        <end position="229"/>
    </location>
</feature>
<dbReference type="EMBL" id="KB822718">
    <property type="protein sequence ID" value="ETN42557.1"/>
    <property type="molecule type" value="Genomic_DNA"/>
</dbReference>
<feature type="region of interest" description="Disordered" evidence="1">
    <location>
        <begin position="82"/>
        <end position="108"/>
    </location>
</feature>
<dbReference type="Proteomes" id="UP000030752">
    <property type="component" value="Unassembled WGS sequence"/>
</dbReference>
<dbReference type="HOGENOM" id="CLU_723654_0_0_1"/>
<dbReference type="InParanoid" id="W2S1K1"/>
<sequence length="382" mass="37526">MAMHGGGAGMSGKESCLPYQLITNGTGSNGGSSDRTLPTPGSRQYTSSMSGTSTLDALPLSALSHRSSIGWSTDSASSASHISSQTSVTGSSIAGHDFSGERSDGHRTSDSQEIAFNYLGFSNSPQASMPNSTLPGANDDLSSSNSSLTYRLSKNDSQISDIDHSSTMPGQVSHQQRCRTISASSTPNLIPTTSQCCHGSLSGNVQAESSNHNSNNNNNSGDLSDSGASSAAALTSSSTTASIIAASAGPGGNSTASSSLADAYGYTAAPSVTHRTQSQTRGVGLGTASGSGEGLGLGRPSNGYTYTRASGVKDYGGGVAAGAGGGRAEDYAAAGLQGSEGLSIGIGGSCQPASSTAGSVGLGGGGGGSRANVASISNLAGY</sequence>
<feature type="region of interest" description="Disordered" evidence="1">
    <location>
        <begin position="127"/>
        <end position="179"/>
    </location>
</feature>
<accession>W2S1K1</accession>